<dbReference type="Proteomes" id="UP000396835">
    <property type="component" value="Unassembled WGS sequence"/>
</dbReference>
<dbReference type="PANTHER" id="PTHR48081">
    <property type="entry name" value="AB HYDROLASE SUPERFAMILY PROTEIN C4A8.06C"/>
    <property type="match status" value="1"/>
</dbReference>
<dbReference type="EMBL" id="CAACYH010000002">
    <property type="protein sequence ID" value="VFB12794.1"/>
    <property type="molecule type" value="Genomic_DNA"/>
</dbReference>
<dbReference type="EC" id="3.1.1.3" evidence="3"/>
<evidence type="ECO:0000256" key="1">
    <source>
        <dbReference type="ARBA" id="ARBA00022801"/>
    </source>
</evidence>
<protein>
    <submittedName>
        <fullName evidence="3">Lipase</fullName>
        <ecNumber evidence="3">3.1.1.3</ecNumber>
    </submittedName>
</protein>
<accession>A0A449I055</accession>
<evidence type="ECO:0000259" key="2">
    <source>
        <dbReference type="Pfam" id="PF20434"/>
    </source>
</evidence>
<dbReference type="AlphaFoldDB" id="A0A449I055"/>
<gene>
    <name evidence="3" type="primary">lip2</name>
    <name evidence="3" type="ORF">NCTC7812_00304</name>
</gene>
<dbReference type="SUPFAM" id="SSF53474">
    <property type="entry name" value="alpha/beta-Hydrolases"/>
    <property type="match status" value="1"/>
</dbReference>
<evidence type="ECO:0000313" key="3">
    <source>
        <dbReference type="EMBL" id="VFB12794.1"/>
    </source>
</evidence>
<dbReference type="Pfam" id="PF20434">
    <property type="entry name" value="BD-FAE"/>
    <property type="match status" value="1"/>
</dbReference>
<organism evidence="3 4">
    <name type="scientific">Prevotella heparinolytica</name>
    <dbReference type="NCBI Taxonomy" id="28113"/>
    <lineage>
        <taxon>Bacteria</taxon>
        <taxon>Pseudomonadati</taxon>
        <taxon>Bacteroidota</taxon>
        <taxon>Bacteroidia</taxon>
        <taxon>Bacteroidales</taxon>
        <taxon>Bacteroidaceae</taxon>
        <taxon>Bacteroides</taxon>
    </lineage>
</organism>
<dbReference type="PANTHER" id="PTHR48081:SF9">
    <property type="entry name" value="CARBOXYLESTERASE"/>
    <property type="match status" value="1"/>
</dbReference>
<reference evidence="3 4" key="1">
    <citation type="submission" date="2019-02" db="EMBL/GenBank/DDBJ databases">
        <authorList>
            <consortium name="Pathogen Informatics"/>
        </authorList>
    </citation>
    <scope>NUCLEOTIDE SEQUENCE [LARGE SCALE GENOMIC DNA]</scope>
    <source>
        <strain evidence="3 4">3012STDY7078512</strain>
    </source>
</reference>
<name>A0A449I055_9BACE</name>
<sequence length="281" mass="31647">MRSIILVFFIFAMKKIIACVLVACCALLCYGQNRGATESYRTQKEISYLHPDETDSYKLERCKLDIHYPTDKKGFATLVWFHGGGLEAGEKHFPKELMDRGYAVVAVNYRLSPRAQNPAYTEDAAEAVAWTFEHIEEYGGDRNKIYIAGHSAGGYLCLMLSLDKNYLAKWNIDADKLAGVFPISGQTTTHYTIRKERGLPSDVPIIDRYAPSNNIRKGASPMVLITGDKDLEMLARYEENAHLYALLKAMGQKVTLYQLEGFDHVTVLSPACTLIDQKMKE</sequence>
<keyword evidence="1 3" id="KW-0378">Hydrolase</keyword>
<evidence type="ECO:0000313" key="4">
    <source>
        <dbReference type="Proteomes" id="UP000396835"/>
    </source>
</evidence>
<dbReference type="InterPro" id="IPR049492">
    <property type="entry name" value="BD-FAE-like_dom"/>
</dbReference>
<feature type="domain" description="BD-FAE-like" evidence="2">
    <location>
        <begin position="64"/>
        <end position="165"/>
    </location>
</feature>
<dbReference type="InterPro" id="IPR050300">
    <property type="entry name" value="GDXG_lipolytic_enzyme"/>
</dbReference>
<proteinExistence type="predicted"/>
<dbReference type="Gene3D" id="3.40.50.1820">
    <property type="entry name" value="alpha/beta hydrolase"/>
    <property type="match status" value="1"/>
</dbReference>
<dbReference type="InterPro" id="IPR029058">
    <property type="entry name" value="AB_hydrolase_fold"/>
</dbReference>
<dbReference type="GO" id="GO:0004806">
    <property type="term" value="F:triacylglycerol lipase activity"/>
    <property type="evidence" value="ECO:0007669"/>
    <property type="project" value="UniProtKB-EC"/>
</dbReference>